<dbReference type="Proteomes" id="UP000471166">
    <property type="component" value="Unassembled WGS sequence"/>
</dbReference>
<evidence type="ECO:0000313" key="1">
    <source>
        <dbReference type="EMBL" id="NEW35749.1"/>
    </source>
</evidence>
<proteinExistence type="predicted"/>
<sequence>MGAAATFSATVLTERAKWRRTLDTRWDDKRLTAYFEYANALKKYATLCHRLAAARGYRTATQPIDLEEGIAALAEADAEKAIKWEQVLLLGSPGAVAAARRWTEAVWRLSHIARGHAVDQFAYTDLYEEAGRRRNQFYELARADLGVTSGELPPGDVAWLEPAELGIETR</sequence>
<protein>
    <submittedName>
        <fullName evidence="1">Uncharacterized protein</fullName>
    </submittedName>
</protein>
<dbReference type="EMBL" id="JAAGVB010000052">
    <property type="protein sequence ID" value="NEW35749.1"/>
    <property type="molecule type" value="Genomic_DNA"/>
</dbReference>
<comment type="caution">
    <text evidence="1">The sequence shown here is derived from an EMBL/GenBank/DDBJ whole genome shotgun (WGS) entry which is preliminary data.</text>
</comment>
<name>A0A6P1CT68_9NOCA</name>
<organism evidence="1 2">
    <name type="scientific">Nocardia cyriacigeorgica</name>
    <dbReference type="NCBI Taxonomy" id="135487"/>
    <lineage>
        <taxon>Bacteria</taxon>
        <taxon>Bacillati</taxon>
        <taxon>Actinomycetota</taxon>
        <taxon>Actinomycetes</taxon>
        <taxon>Mycobacteriales</taxon>
        <taxon>Nocardiaceae</taxon>
        <taxon>Nocardia</taxon>
    </lineage>
</organism>
<dbReference type="AlphaFoldDB" id="A0A6P1CT68"/>
<reference evidence="1 2" key="1">
    <citation type="submission" date="2020-01" db="EMBL/GenBank/DDBJ databases">
        <title>Genetics and antimicrobial susceptibilities of Nocardia species isolated from the soil; a comparison with species isolated from humans.</title>
        <authorList>
            <person name="Carrasco G."/>
            <person name="Monzon S."/>
            <person name="Sansegundo M."/>
            <person name="Garcia E."/>
            <person name="Garrido N."/>
            <person name="Medina M.J."/>
            <person name="Villalon P."/>
            <person name="Ramirez-Arocha A.C."/>
            <person name="Jimenez P."/>
            <person name="Cuesta I."/>
            <person name="Valdezate S."/>
        </authorList>
    </citation>
    <scope>NUCLEOTIDE SEQUENCE [LARGE SCALE GENOMIC DNA]</scope>
    <source>
        <strain evidence="1 2">CNM20110626</strain>
    </source>
</reference>
<gene>
    <name evidence="1" type="ORF">GV791_24740</name>
</gene>
<accession>A0A6P1CT68</accession>
<evidence type="ECO:0000313" key="2">
    <source>
        <dbReference type="Proteomes" id="UP000471166"/>
    </source>
</evidence>